<protein>
    <submittedName>
        <fullName evidence="4">Unannotated protein</fullName>
    </submittedName>
</protein>
<dbReference type="InterPro" id="IPR051012">
    <property type="entry name" value="CellSynth/LPSAsmb/PSIAsmb"/>
</dbReference>
<keyword evidence="2" id="KW-0802">TPR repeat</keyword>
<evidence type="ECO:0000256" key="2">
    <source>
        <dbReference type="ARBA" id="ARBA00022803"/>
    </source>
</evidence>
<reference evidence="4" key="1">
    <citation type="submission" date="2020-05" db="EMBL/GenBank/DDBJ databases">
        <authorList>
            <person name="Chiriac C."/>
            <person name="Salcher M."/>
            <person name="Ghai R."/>
            <person name="Kavagutti S V."/>
        </authorList>
    </citation>
    <scope>NUCLEOTIDE SEQUENCE</scope>
</reference>
<evidence type="ECO:0000313" key="4">
    <source>
        <dbReference type="EMBL" id="CAB4935101.1"/>
    </source>
</evidence>
<dbReference type="Pfam" id="PF13432">
    <property type="entry name" value="TPR_16"/>
    <property type="match status" value="3"/>
</dbReference>
<dbReference type="PANTHER" id="PTHR45586:SF1">
    <property type="entry name" value="LIPOPOLYSACCHARIDE ASSEMBLY PROTEIN B"/>
    <property type="match status" value="1"/>
</dbReference>
<keyword evidence="1" id="KW-0677">Repeat</keyword>
<dbReference type="SMART" id="SM00028">
    <property type="entry name" value="TPR"/>
    <property type="match status" value="4"/>
</dbReference>
<dbReference type="AlphaFoldDB" id="A0A6J7IWL4"/>
<name>A0A6J7IWL4_9ZZZZ</name>
<accession>A0A6J7IWL4</accession>
<proteinExistence type="predicted"/>
<dbReference type="InterPro" id="IPR019734">
    <property type="entry name" value="TPR_rpt"/>
</dbReference>
<feature type="region of interest" description="Disordered" evidence="3">
    <location>
        <begin position="313"/>
        <end position="335"/>
    </location>
</feature>
<evidence type="ECO:0000256" key="3">
    <source>
        <dbReference type="SAM" id="MobiDB-lite"/>
    </source>
</evidence>
<organism evidence="4">
    <name type="scientific">freshwater metagenome</name>
    <dbReference type="NCBI Taxonomy" id="449393"/>
    <lineage>
        <taxon>unclassified sequences</taxon>
        <taxon>metagenomes</taxon>
        <taxon>ecological metagenomes</taxon>
    </lineage>
</organism>
<dbReference type="InterPro" id="IPR011990">
    <property type="entry name" value="TPR-like_helical_dom_sf"/>
</dbReference>
<evidence type="ECO:0000256" key="1">
    <source>
        <dbReference type="ARBA" id="ARBA00022737"/>
    </source>
</evidence>
<dbReference type="PROSITE" id="PS50005">
    <property type="entry name" value="TPR"/>
    <property type="match status" value="1"/>
</dbReference>
<feature type="compositionally biased region" description="Acidic residues" evidence="3">
    <location>
        <begin position="324"/>
        <end position="335"/>
    </location>
</feature>
<dbReference type="PANTHER" id="PTHR45586">
    <property type="entry name" value="TPR REPEAT-CONTAINING PROTEIN PA4667"/>
    <property type="match status" value="1"/>
</dbReference>
<dbReference type="Gene3D" id="1.25.40.10">
    <property type="entry name" value="Tetratricopeptide repeat domain"/>
    <property type="match status" value="3"/>
</dbReference>
<gene>
    <name evidence="4" type="ORF">UFOPK3564_02602</name>
</gene>
<dbReference type="EMBL" id="CAFBMK010000193">
    <property type="protein sequence ID" value="CAB4935101.1"/>
    <property type="molecule type" value="Genomic_DNA"/>
</dbReference>
<dbReference type="SUPFAM" id="SSF81901">
    <property type="entry name" value="HCP-like"/>
    <property type="match status" value="1"/>
</dbReference>
<sequence>MTGDDQLEHDLQAAMRSGDVDELNALATTLGDAGQPERAAAIFRVAASFGDDVAFSNLGTALTQLGDLEGAAAAYASAVDLGFSEARVDLAMVLAEDGADLERVDELLTAAAADGEPDAAHQLGLLRLRQDEVPEAIELLERAHAEDPSGTVADSLARGYRSAGRLDDAVRLWEEAGRAGYHEAHLGRAFALEEAGRDAEAERAFLEAIDADVEVASASWASALDRLGRPDEAIEVLRRAVARGEDSAMIDLGNRLTERPETFDEGLLLYRRAIALGRLHAVTNLAVSIRGRDRGDVRAAALLRQASAEGDDLAGRHLLPEDGAVGDDPDDELGG</sequence>